<evidence type="ECO:0000256" key="1">
    <source>
        <dbReference type="ARBA" id="ARBA00000085"/>
    </source>
</evidence>
<evidence type="ECO:0000259" key="12">
    <source>
        <dbReference type="PROSITE" id="PS50110"/>
    </source>
</evidence>
<dbReference type="InterPro" id="IPR036061">
    <property type="entry name" value="CheW-like_dom_sf"/>
</dbReference>
<gene>
    <name evidence="15" type="ORF">SAMN05216334_11266</name>
</gene>
<dbReference type="InterPro" id="IPR008207">
    <property type="entry name" value="Sig_transdc_His_kin_Hpt_dom"/>
</dbReference>
<accession>A0A1H5VF50</accession>
<dbReference type="Pfam" id="PF00072">
    <property type="entry name" value="Response_reg"/>
    <property type="match status" value="1"/>
</dbReference>
<evidence type="ECO:0000259" key="11">
    <source>
        <dbReference type="PROSITE" id="PS50109"/>
    </source>
</evidence>
<dbReference type="SMART" id="SM01231">
    <property type="entry name" value="H-kinase_dim"/>
    <property type="match status" value="1"/>
</dbReference>
<keyword evidence="5" id="KW-0808">Transferase</keyword>
<evidence type="ECO:0000256" key="3">
    <source>
        <dbReference type="ARBA" id="ARBA00021495"/>
    </source>
</evidence>
<dbReference type="SUPFAM" id="SSF50341">
    <property type="entry name" value="CheW-like"/>
    <property type="match status" value="1"/>
</dbReference>
<feature type="domain" description="Histidine kinase" evidence="11">
    <location>
        <begin position="953"/>
        <end position="1233"/>
    </location>
</feature>
<feature type="modified residue" description="Phosphohistidine" evidence="9">
    <location>
        <position position="645"/>
    </location>
</feature>
<dbReference type="SMART" id="SM00260">
    <property type="entry name" value="CheW"/>
    <property type="match status" value="1"/>
</dbReference>
<dbReference type="Pfam" id="PF26379">
    <property type="entry name" value="FimL_2nd"/>
    <property type="match status" value="1"/>
</dbReference>
<feature type="domain" description="HPt" evidence="14">
    <location>
        <begin position="598"/>
        <end position="705"/>
    </location>
</feature>
<dbReference type="SUPFAM" id="SSF47226">
    <property type="entry name" value="Histidine-containing phosphotransfer domain, HPT domain"/>
    <property type="match status" value="4"/>
</dbReference>
<dbReference type="SUPFAM" id="SSF55874">
    <property type="entry name" value="ATPase domain of HSP90 chaperone/DNA topoisomerase II/histidine kinase"/>
    <property type="match status" value="1"/>
</dbReference>
<keyword evidence="6 15" id="KW-0418">Kinase</keyword>
<feature type="modified residue" description="Phosphohistidine" evidence="9">
    <location>
        <position position="817"/>
    </location>
</feature>
<dbReference type="PROSITE" id="PS50894">
    <property type="entry name" value="HPT"/>
    <property type="match status" value="2"/>
</dbReference>
<dbReference type="OrthoDB" id="9803176at2"/>
<dbReference type="PROSITE" id="PS50109">
    <property type="entry name" value="HIS_KIN"/>
    <property type="match status" value="1"/>
</dbReference>
<dbReference type="InterPro" id="IPR004105">
    <property type="entry name" value="CheA-like_dim"/>
</dbReference>
<evidence type="ECO:0000256" key="10">
    <source>
        <dbReference type="PROSITE-ProRule" id="PRU00169"/>
    </source>
</evidence>
<dbReference type="SMART" id="SM00448">
    <property type="entry name" value="REC"/>
    <property type="match status" value="1"/>
</dbReference>
<feature type="modified residue" description="4-aspartylphosphate" evidence="10">
    <location>
        <position position="1443"/>
    </location>
</feature>
<dbReference type="FunFam" id="3.30.565.10:FF:000016">
    <property type="entry name" value="Chemotaxis protein CheA, putative"/>
    <property type="match status" value="1"/>
</dbReference>
<feature type="domain" description="HPt" evidence="14">
    <location>
        <begin position="770"/>
        <end position="876"/>
    </location>
</feature>
<dbReference type="GO" id="GO:0006935">
    <property type="term" value="P:chemotaxis"/>
    <property type="evidence" value="ECO:0007669"/>
    <property type="project" value="InterPro"/>
</dbReference>
<dbReference type="EC" id="2.7.13.3" evidence="2"/>
<dbReference type="EMBL" id="FNUX01000012">
    <property type="protein sequence ID" value="SEF85995.1"/>
    <property type="molecule type" value="Genomic_DNA"/>
</dbReference>
<reference evidence="15 16" key="1">
    <citation type="submission" date="2016-10" db="EMBL/GenBank/DDBJ databases">
        <authorList>
            <person name="de Groot N.N."/>
        </authorList>
    </citation>
    <scope>NUCLEOTIDE SEQUENCE [LARGE SCALE GENOMIC DNA]</scope>
    <source>
        <strain evidence="15 16">Nm13</strain>
    </source>
</reference>
<evidence type="ECO:0000313" key="16">
    <source>
        <dbReference type="Proteomes" id="UP000236753"/>
    </source>
</evidence>
<dbReference type="Gene3D" id="3.30.565.10">
    <property type="entry name" value="Histidine kinase-like ATPase, C-terminal domain"/>
    <property type="match status" value="1"/>
</dbReference>
<dbReference type="Pfam" id="PF02518">
    <property type="entry name" value="HATPase_c"/>
    <property type="match status" value="1"/>
</dbReference>
<evidence type="ECO:0000259" key="13">
    <source>
        <dbReference type="PROSITE" id="PS50851"/>
    </source>
</evidence>
<dbReference type="Gene3D" id="1.20.120.160">
    <property type="entry name" value="HPT domain"/>
    <property type="match status" value="3"/>
</dbReference>
<dbReference type="InterPro" id="IPR004358">
    <property type="entry name" value="Sig_transdc_His_kin-like_C"/>
</dbReference>
<evidence type="ECO:0000259" key="14">
    <source>
        <dbReference type="PROSITE" id="PS50894"/>
    </source>
</evidence>
<dbReference type="Gene3D" id="3.40.50.2300">
    <property type="match status" value="1"/>
</dbReference>
<dbReference type="Pfam" id="PF01584">
    <property type="entry name" value="CheW"/>
    <property type="match status" value="1"/>
</dbReference>
<evidence type="ECO:0000256" key="8">
    <source>
        <dbReference type="ARBA" id="ARBA00035100"/>
    </source>
</evidence>
<feature type="domain" description="CheW-like" evidence="13">
    <location>
        <begin position="1235"/>
        <end position="1370"/>
    </location>
</feature>
<dbReference type="PROSITE" id="PS50110">
    <property type="entry name" value="RESPONSE_REGULATORY"/>
    <property type="match status" value="1"/>
</dbReference>
<evidence type="ECO:0000256" key="9">
    <source>
        <dbReference type="PROSITE-ProRule" id="PRU00110"/>
    </source>
</evidence>
<dbReference type="GO" id="GO:0000155">
    <property type="term" value="F:phosphorelay sensor kinase activity"/>
    <property type="evidence" value="ECO:0007669"/>
    <property type="project" value="InterPro"/>
</dbReference>
<evidence type="ECO:0000256" key="2">
    <source>
        <dbReference type="ARBA" id="ARBA00012438"/>
    </source>
</evidence>
<dbReference type="PRINTS" id="PR00344">
    <property type="entry name" value="BCTRLSENSOR"/>
</dbReference>
<dbReference type="InterPro" id="IPR051315">
    <property type="entry name" value="Bact_Chemotaxis_CheA"/>
</dbReference>
<organism evidence="15 16">
    <name type="scientific">Nitrosomonas ureae</name>
    <dbReference type="NCBI Taxonomy" id="44577"/>
    <lineage>
        <taxon>Bacteria</taxon>
        <taxon>Pseudomonadati</taxon>
        <taxon>Pseudomonadota</taxon>
        <taxon>Betaproteobacteria</taxon>
        <taxon>Nitrosomonadales</taxon>
        <taxon>Nitrosomonadaceae</taxon>
        <taxon>Nitrosomonas</taxon>
    </lineage>
</organism>
<dbReference type="InterPro" id="IPR002545">
    <property type="entry name" value="CheW-lke_dom"/>
</dbReference>
<dbReference type="InterPro" id="IPR036890">
    <property type="entry name" value="HATPase_C_sf"/>
</dbReference>
<keyword evidence="7" id="KW-0902">Two-component regulatory system</keyword>
<dbReference type="InterPro" id="IPR001789">
    <property type="entry name" value="Sig_transdc_resp-reg_receiver"/>
</dbReference>
<name>A0A1H5VF50_9PROT</name>
<dbReference type="Gene3D" id="2.30.30.40">
    <property type="entry name" value="SH3 Domains"/>
    <property type="match status" value="1"/>
</dbReference>
<feature type="domain" description="Response regulatory" evidence="12">
    <location>
        <begin position="1394"/>
        <end position="1510"/>
    </location>
</feature>
<evidence type="ECO:0000313" key="15">
    <source>
        <dbReference type="EMBL" id="SEF85995.1"/>
    </source>
</evidence>
<dbReference type="CDD" id="cd00156">
    <property type="entry name" value="REC"/>
    <property type="match status" value="1"/>
</dbReference>
<dbReference type="InterPro" id="IPR058661">
    <property type="entry name" value="FimL_2nd"/>
</dbReference>
<dbReference type="InterPro" id="IPR011006">
    <property type="entry name" value="CheY-like_superfamily"/>
</dbReference>
<dbReference type="PROSITE" id="PS50851">
    <property type="entry name" value="CHEW"/>
    <property type="match status" value="1"/>
</dbReference>
<keyword evidence="4 10" id="KW-0597">Phosphoprotein</keyword>
<dbReference type="PANTHER" id="PTHR43395:SF8">
    <property type="entry name" value="HISTIDINE KINASE"/>
    <property type="match status" value="1"/>
</dbReference>
<sequence length="1514" mass="168890">MSAQPKLNISAIIGIKDGIYQIFALIDQNLEVYSQHPGNDKLIKDCRDYIHQLDGLLEMLNLTSITLVTEKMEQAVDALIYKKIEISAPVIDALRQSTKALLFYLNELIDGAEENALRLFPAYRALMQVYGSENAPESDLFFPRLTVNPALKAQAVHSDAVSVKSLAKQLGAEYQAGLLKWLRDPSDQQGLQQMAVAVNQIETFPGTPEQRVFWWVAAGFLEDLLHLDSTHIDLTIRRLCGKIEQAIRHLAAEAPGNPAVLMRELLYHLAHSASTGQRIDEIKRSFAWPSLSATGAVTFEQSEFLNPVLERLRSTLMQTNDIWREFCAGDQESLVSLSEYIDWLLHQAQQTECAPLIKLIEAMSNTAVYLHAQPQDMNEELAMEMATALLTIESILDDFYKLPPELPHQVDVLVSRLQGVTAGDVNVNELPALPFFNALESNTQDKDLLARVAQEMLTNLGQIECILDKFFFEPSKRYELSLLSGLFKQISGALVMLQLERAQTLSKFCQNLVERLLEPDYEIIESEQILLVDGLSSLGFFIEALRSGQPDCIQIIEEALALFQMTAIQKDALPPNPENVALHATKAKPETVRNEATSTDVDSELLEIFLEEADQVLAEMICDLQRCCADPANRDALSSLRREFHTLKGSGRMVKLEEMSDVAWNLEQVLNHWLDEQRPITDQLTDLITRAHQAYAGWCRELREQGAVHVDAKTLLLAAKELLVQQTKAGTMSAGANADELAVTSEKLIALPEVSPRPPSAGSTPASDAIGQIDRELLQAFLEETYDIVPQIGSKLRAWRMLPEDDDIHHAMLRLLHTLKGSARMAGAVLLGDSIHAMESHVEAAFHERNIADSALDQLESEFDIISSQIEQLQSMSAPAVSEPVDIPSVADSSEQNHASPEKTDLLQSKAILRINSELIDRLMNDSGEASILRSGVEAQLNSFKQSLQDLAESTHRLHDQLREVEIQAETQMQSHLAQQHENQHAFDPLEFDRFSRLQELTRLMAESVDDIITVQKSLRTTHHAAEESVAQQSVINRRLQQSLLQIRTIPFSNYAERYYRIVRQVSEDMGKRVHLEILGAEVEIDRNVLEKINPPLEHLLRNAIAHGIEEPVQRQQAGKPETGKITLQLRQQGNEVIITLSDDGRGLSLPRIREEGQRLGLIQENEALDDDAITSLIFAQGLSTTDSITGISGRGIGLDVVRNEILMLSGRISVHSALHQGTSFTMSLPLTLSVAQTFMIRAGKQTYAIPAFIVEHHREFDPEELKTIYQDHCIEFNGKKYPFSHLAHLLGESGHNPEIARHNPVLFLHSGTQYLAIHTDEFLGDTEVVIKNAGSQLAHAPGIEGATITGDGEIILILNPVKLMQRSDVQKTLSTPMPELAAATQKKSVKTPTIMVVDDSLTVRKVTCRLLEREGCNVVIAKNGIEATESLREIIPDVMLIDLEMPKMNGFELIEKVRANPETAHIPMIIISSRTAEKHRKIAKGLGVDIFLGKPYKEEELLNYLSGLVKNKM</sequence>
<dbReference type="CDD" id="cd00088">
    <property type="entry name" value="HPT"/>
    <property type="match status" value="2"/>
</dbReference>
<dbReference type="Pfam" id="PF01627">
    <property type="entry name" value="Hpt"/>
    <property type="match status" value="2"/>
</dbReference>
<dbReference type="Proteomes" id="UP000236753">
    <property type="component" value="Unassembled WGS sequence"/>
</dbReference>
<dbReference type="InterPro" id="IPR003594">
    <property type="entry name" value="HATPase_dom"/>
</dbReference>
<evidence type="ECO:0000256" key="6">
    <source>
        <dbReference type="ARBA" id="ARBA00022777"/>
    </source>
</evidence>
<evidence type="ECO:0000256" key="7">
    <source>
        <dbReference type="ARBA" id="ARBA00023012"/>
    </source>
</evidence>
<evidence type="ECO:0000256" key="4">
    <source>
        <dbReference type="ARBA" id="ARBA00022553"/>
    </source>
</evidence>
<proteinExistence type="predicted"/>
<comment type="function">
    <text evidence="8">Involved in the transmission of sensory signals from the chemoreceptors to the flagellar motors. CheA is autophosphorylated; it can transfer its phosphate group to either CheB or CheY.</text>
</comment>
<dbReference type="GO" id="GO:0005737">
    <property type="term" value="C:cytoplasm"/>
    <property type="evidence" value="ECO:0007669"/>
    <property type="project" value="InterPro"/>
</dbReference>
<dbReference type="RefSeq" id="WP_103966568.1">
    <property type="nucleotide sequence ID" value="NZ_FNUX01000012.1"/>
</dbReference>
<dbReference type="PANTHER" id="PTHR43395">
    <property type="entry name" value="SENSOR HISTIDINE KINASE CHEA"/>
    <property type="match status" value="1"/>
</dbReference>
<dbReference type="InterPro" id="IPR005467">
    <property type="entry name" value="His_kinase_dom"/>
</dbReference>
<comment type="catalytic activity">
    <reaction evidence="1">
        <text>ATP + protein L-histidine = ADP + protein N-phospho-L-histidine.</text>
        <dbReference type="EC" id="2.7.13.3"/>
    </reaction>
</comment>
<dbReference type="SUPFAM" id="SSF52172">
    <property type="entry name" value="CheY-like"/>
    <property type="match status" value="1"/>
</dbReference>
<dbReference type="SMART" id="SM00073">
    <property type="entry name" value="HPT"/>
    <property type="match status" value="2"/>
</dbReference>
<dbReference type="SMART" id="SM00387">
    <property type="entry name" value="HATPase_c"/>
    <property type="match status" value="1"/>
</dbReference>
<protein>
    <recommendedName>
        <fullName evidence="3">Chemotaxis protein CheA</fullName>
        <ecNumber evidence="2">2.7.13.3</ecNumber>
    </recommendedName>
</protein>
<dbReference type="InterPro" id="IPR036641">
    <property type="entry name" value="HPT_dom_sf"/>
</dbReference>
<evidence type="ECO:0000256" key="5">
    <source>
        <dbReference type="ARBA" id="ARBA00022679"/>
    </source>
</evidence>